<reference evidence="2" key="1">
    <citation type="journal article" date="2019" name="Int. J. Syst. Evol. Microbiol.">
        <title>The Global Catalogue of Microorganisms (GCM) 10K type strain sequencing project: providing services to taxonomists for standard genome sequencing and annotation.</title>
        <authorList>
            <consortium name="The Broad Institute Genomics Platform"/>
            <consortium name="The Broad Institute Genome Sequencing Center for Infectious Disease"/>
            <person name="Wu L."/>
            <person name="Ma J."/>
        </authorList>
    </citation>
    <scope>NUCLEOTIDE SEQUENCE [LARGE SCALE GENOMIC DNA]</scope>
    <source>
        <strain evidence="2">JCM 16924</strain>
    </source>
</reference>
<organism evidence="1 2">
    <name type="scientific">Streptomyces plumbiresistens</name>
    <dbReference type="NCBI Taxonomy" id="511811"/>
    <lineage>
        <taxon>Bacteria</taxon>
        <taxon>Bacillati</taxon>
        <taxon>Actinomycetota</taxon>
        <taxon>Actinomycetes</taxon>
        <taxon>Kitasatosporales</taxon>
        <taxon>Streptomycetaceae</taxon>
        <taxon>Streptomyces</taxon>
    </lineage>
</organism>
<protein>
    <submittedName>
        <fullName evidence="1">Uncharacterized protein</fullName>
    </submittedName>
</protein>
<gene>
    <name evidence="1" type="ORF">GCM10022232_82860</name>
</gene>
<dbReference type="EMBL" id="BAAAZX010000037">
    <property type="protein sequence ID" value="GAA4024900.1"/>
    <property type="molecule type" value="Genomic_DNA"/>
</dbReference>
<keyword evidence="2" id="KW-1185">Reference proteome</keyword>
<name>A0ABP7TEK9_9ACTN</name>
<comment type="caution">
    <text evidence="1">The sequence shown here is derived from an EMBL/GenBank/DDBJ whole genome shotgun (WGS) entry which is preliminary data.</text>
</comment>
<dbReference type="Proteomes" id="UP001500456">
    <property type="component" value="Unassembled WGS sequence"/>
</dbReference>
<sequence length="205" mass="22564">MSNCYQAADLSPDDPLPWVALLGVARIERYGPRDVNSIWREATGRDRWNREAYLQMLGYLSPQEGGSSAQVLDFIDAVRPRIPTDAPCAAAELTAYVRQYQGLIAQRGVQALTAGELWRSGPVAAALDQASALWVKPGFFGHAAVLADLNVLAYALCSAGRASGAHGAFQILRGRATYWPWHFGGDALTQFEQQWARSERSRSRR</sequence>
<accession>A0ABP7TEK9</accession>
<evidence type="ECO:0000313" key="1">
    <source>
        <dbReference type="EMBL" id="GAA4024900.1"/>
    </source>
</evidence>
<proteinExistence type="predicted"/>
<dbReference type="RefSeq" id="WP_345570471.1">
    <property type="nucleotide sequence ID" value="NZ_BAAAZX010000037.1"/>
</dbReference>
<evidence type="ECO:0000313" key="2">
    <source>
        <dbReference type="Proteomes" id="UP001500456"/>
    </source>
</evidence>